<reference evidence="1" key="1">
    <citation type="submission" date="2018-11" db="EMBL/GenBank/DDBJ databases">
        <authorList>
            <consortium name="Pathogen Informatics"/>
        </authorList>
    </citation>
    <scope>NUCLEOTIDE SEQUENCE</scope>
</reference>
<gene>
    <name evidence="1" type="ORF">PXEA_LOCUS3665</name>
</gene>
<evidence type="ECO:0000313" key="2">
    <source>
        <dbReference type="Proteomes" id="UP000784294"/>
    </source>
</evidence>
<keyword evidence="2" id="KW-1185">Reference proteome</keyword>
<sequence length="186" mass="20895">MTDCSTTVDRKLKNPVWLARETSLPLGQETHYRSNFSSVYDFTLPRCTPTKSRTVTTSTFLRASNASNLHSSNPLSQSCQSFLTKRGVELDKSQCHSPGRAFASDGLRETIKEGNHSGNSSFKLQASHFPTSLRRRLRRRGDQFPLIQTDVPLDNLTIYRVDYKNGMFPTTLQGVYGPIVKSIGFD</sequence>
<proteinExistence type="predicted"/>
<dbReference type="Proteomes" id="UP000784294">
    <property type="component" value="Unassembled WGS sequence"/>
</dbReference>
<organism evidence="1 2">
    <name type="scientific">Protopolystoma xenopodis</name>
    <dbReference type="NCBI Taxonomy" id="117903"/>
    <lineage>
        <taxon>Eukaryota</taxon>
        <taxon>Metazoa</taxon>
        <taxon>Spiralia</taxon>
        <taxon>Lophotrochozoa</taxon>
        <taxon>Platyhelminthes</taxon>
        <taxon>Monogenea</taxon>
        <taxon>Polyopisthocotylea</taxon>
        <taxon>Polystomatidea</taxon>
        <taxon>Polystomatidae</taxon>
        <taxon>Protopolystoma</taxon>
    </lineage>
</organism>
<accession>A0A3S5CI65</accession>
<protein>
    <submittedName>
        <fullName evidence="1">Uncharacterized protein</fullName>
    </submittedName>
</protein>
<dbReference type="EMBL" id="CAAALY010008392">
    <property type="protein sequence ID" value="VEL10225.1"/>
    <property type="molecule type" value="Genomic_DNA"/>
</dbReference>
<dbReference type="AlphaFoldDB" id="A0A3S5CI65"/>
<name>A0A3S5CI65_9PLAT</name>
<comment type="caution">
    <text evidence="1">The sequence shown here is derived from an EMBL/GenBank/DDBJ whole genome shotgun (WGS) entry which is preliminary data.</text>
</comment>
<evidence type="ECO:0000313" key="1">
    <source>
        <dbReference type="EMBL" id="VEL10225.1"/>
    </source>
</evidence>